<dbReference type="GO" id="GO:0003700">
    <property type="term" value="F:DNA-binding transcription factor activity"/>
    <property type="evidence" value="ECO:0007669"/>
    <property type="project" value="UniProtKB-UniRule"/>
</dbReference>
<protein>
    <recommendedName>
        <fullName evidence="7">TATA-box-binding protein</fullName>
    </recommendedName>
    <alternativeName>
        <fullName evidence="7">Box A-binding protein</fullName>
        <shortName evidence="7">BAP</shortName>
    </alternativeName>
    <alternativeName>
        <fullName evidence="7">TATA sequence-binding protein</fullName>
        <shortName evidence="7">TBP</shortName>
    </alternativeName>
    <alternativeName>
        <fullName evidence="7">TATA-box factor</fullName>
    </alternativeName>
</protein>
<dbReference type="SUPFAM" id="SSF55945">
    <property type="entry name" value="TATA-box binding protein-like"/>
    <property type="match status" value="2"/>
</dbReference>
<dbReference type="InterPro" id="IPR033711">
    <property type="entry name" value="TBP_archaea"/>
</dbReference>
<dbReference type="InterPro" id="IPR030491">
    <property type="entry name" value="TBP_CS"/>
</dbReference>
<evidence type="ECO:0000256" key="7">
    <source>
        <dbReference type="HAMAP-Rule" id="MF_00408"/>
    </source>
</evidence>
<dbReference type="STRING" id="573063.Metin_0817"/>
<organism evidence="10 11">
    <name type="scientific">Methanocaldococcus infernus (strain DSM 11812 / JCM 15783 / ME)</name>
    <dbReference type="NCBI Taxonomy" id="573063"/>
    <lineage>
        <taxon>Archaea</taxon>
        <taxon>Methanobacteriati</taxon>
        <taxon>Methanobacteriota</taxon>
        <taxon>Methanomada group</taxon>
        <taxon>Methanococci</taxon>
        <taxon>Methanococcales</taxon>
        <taxon>Methanocaldococcaceae</taxon>
        <taxon>Methanocaldococcus</taxon>
    </lineage>
</organism>
<dbReference type="RefSeq" id="WP_013100228.1">
    <property type="nucleotide sequence ID" value="NC_014122.1"/>
</dbReference>
<evidence type="ECO:0000256" key="1">
    <source>
        <dbReference type="ARBA" id="ARBA00005560"/>
    </source>
</evidence>
<feature type="repeat" description="2" evidence="7">
    <location>
        <begin position="97"/>
        <end position="173"/>
    </location>
</feature>
<evidence type="ECO:0000313" key="10">
    <source>
        <dbReference type="EMBL" id="ADG13482.1"/>
    </source>
</evidence>
<dbReference type="InterPro" id="IPR000814">
    <property type="entry name" value="TBP"/>
</dbReference>
<dbReference type="NCBIfam" id="NF001593">
    <property type="entry name" value="PRK00394.1-2"/>
    <property type="match status" value="1"/>
</dbReference>
<gene>
    <name evidence="7" type="primary">tbp</name>
    <name evidence="10" type="ordered locus">Metin_0817</name>
</gene>
<sequence>MCEIKIVNVVVSTKIADSIDLEEVALVLENAEYEPEQFPGLVCRLNDPKVALLMFRSGKVNCTGAKSKEEAERAIKKIIKELKDAGFDVNENPEIKVQNMVATADLGFEPDLNEIAIYVDETEYEPEQFPGLVYRLNDPKVVVLIFGSGKVVITGLKSEEDAKKALEKIKETIREIQEMEDDWDNRL</sequence>
<keyword evidence="9" id="KW-0175">Coiled coil</keyword>
<dbReference type="HAMAP" id="MF_00408">
    <property type="entry name" value="TATA_bind_prot_arch"/>
    <property type="match status" value="1"/>
</dbReference>
<keyword evidence="4 7" id="KW-0238">DNA-binding</keyword>
<dbReference type="GO" id="GO:0003677">
    <property type="term" value="F:DNA binding"/>
    <property type="evidence" value="ECO:0007669"/>
    <property type="project" value="UniProtKB-KW"/>
</dbReference>
<keyword evidence="11" id="KW-1185">Reference proteome</keyword>
<evidence type="ECO:0000256" key="4">
    <source>
        <dbReference type="ARBA" id="ARBA00023125"/>
    </source>
</evidence>
<evidence type="ECO:0000256" key="2">
    <source>
        <dbReference type="ARBA" id="ARBA00022737"/>
    </source>
</evidence>
<dbReference type="PROSITE" id="PS00351">
    <property type="entry name" value="TFIID"/>
    <property type="match status" value="2"/>
</dbReference>
<dbReference type="KEGG" id="mif:Metin_0817"/>
<proteinExistence type="inferred from homology"/>
<evidence type="ECO:0000256" key="6">
    <source>
        <dbReference type="ARBA" id="ARBA00025680"/>
    </source>
</evidence>
<feature type="coiled-coil region" evidence="9">
    <location>
        <begin position="156"/>
        <end position="186"/>
    </location>
</feature>
<dbReference type="AlphaFoldDB" id="D5VSC9"/>
<name>D5VSC9_METIM</name>
<feature type="repeat" description="1" evidence="7">
    <location>
        <begin position="6"/>
        <end position="82"/>
    </location>
</feature>
<comment type="function">
    <text evidence="6 7 8">General factor that plays a role in the activation of archaeal genes transcribed by RNA polymerase. Binds specifically to the TATA box promoter element which lies close to the position of transcription initiation.</text>
</comment>
<dbReference type="eggNOG" id="arCOG01764">
    <property type="taxonomic scope" value="Archaea"/>
</dbReference>
<dbReference type="PANTHER" id="PTHR10126">
    <property type="entry name" value="TATA-BOX BINDING PROTEIN"/>
    <property type="match status" value="1"/>
</dbReference>
<keyword evidence="2 7" id="KW-0677">Repeat</keyword>
<dbReference type="Proteomes" id="UP000002061">
    <property type="component" value="Chromosome"/>
</dbReference>
<dbReference type="HOGENOM" id="CLU_060161_4_3_2"/>
<comment type="similarity">
    <text evidence="1 7 8">Belongs to the TBP family.</text>
</comment>
<dbReference type="PRINTS" id="PR00686">
    <property type="entry name" value="TIFACTORIID"/>
</dbReference>
<keyword evidence="3 7" id="KW-0805">Transcription regulation</keyword>
<evidence type="ECO:0000256" key="8">
    <source>
        <dbReference type="RuleBase" id="RU000523"/>
    </source>
</evidence>
<dbReference type="Gene3D" id="3.30.310.10">
    <property type="entry name" value="TATA-Binding Protein"/>
    <property type="match status" value="2"/>
</dbReference>
<evidence type="ECO:0000256" key="3">
    <source>
        <dbReference type="ARBA" id="ARBA00023015"/>
    </source>
</evidence>
<dbReference type="GeneID" id="9131831"/>
<accession>D5VSC9</accession>
<dbReference type="FunFam" id="3.30.310.10:FF:000010">
    <property type="entry name" value="TATA-box-binding protein"/>
    <property type="match status" value="1"/>
</dbReference>
<keyword evidence="5 7" id="KW-0804">Transcription</keyword>
<dbReference type="Pfam" id="PF00352">
    <property type="entry name" value="TBP"/>
    <property type="match status" value="2"/>
</dbReference>
<dbReference type="EMBL" id="CP002009">
    <property type="protein sequence ID" value="ADG13482.1"/>
    <property type="molecule type" value="Genomic_DNA"/>
</dbReference>
<dbReference type="CDD" id="cd04518">
    <property type="entry name" value="TBP_archaea"/>
    <property type="match status" value="1"/>
</dbReference>
<dbReference type="NCBIfam" id="NF001594">
    <property type="entry name" value="PRK00394.1-3"/>
    <property type="match status" value="1"/>
</dbReference>
<evidence type="ECO:0000313" key="11">
    <source>
        <dbReference type="Proteomes" id="UP000002061"/>
    </source>
</evidence>
<dbReference type="GO" id="GO:0006352">
    <property type="term" value="P:DNA-templated transcription initiation"/>
    <property type="evidence" value="ECO:0007669"/>
    <property type="project" value="InterPro"/>
</dbReference>
<evidence type="ECO:0000256" key="9">
    <source>
        <dbReference type="SAM" id="Coils"/>
    </source>
</evidence>
<dbReference type="InterPro" id="IPR012295">
    <property type="entry name" value="TBP_dom_sf"/>
</dbReference>
<reference evidence="10" key="1">
    <citation type="submission" date="2010-04" db="EMBL/GenBank/DDBJ databases">
        <title>Complete sequence of Methanocaldococcus infernus ME.</title>
        <authorList>
            <consortium name="US DOE Joint Genome Institute"/>
            <person name="Lucas S."/>
            <person name="Copeland A."/>
            <person name="Lapidus A."/>
            <person name="Cheng J.-F."/>
            <person name="Bruce D."/>
            <person name="Goodwin L."/>
            <person name="Pitluck S."/>
            <person name="Munk A.C."/>
            <person name="Detter J.C."/>
            <person name="Han C."/>
            <person name="Tapia R."/>
            <person name="Land M."/>
            <person name="Hauser L."/>
            <person name="Kyrpides N."/>
            <person name="Mikhailova N."/>
            <person name="Sieprawska-Lupa M."/>
            <person name="Whitman W.B."/>
            <person name="Woyke T."/>
        </authorList>
    </citation>
    <scope>NUCLEOTIDE SEQUENCE [LARGE SCALE GENOMIC DNA]</scope>
    <source>
        <strain evidence="10">ME</strain>
    </source>
</reference>
<evidence type="ECO:0000256" key="5">
    <source>
        <dbReference type="ARBA" id="ARBA00023163"/>
    </source>
</evidence>
<dbReference type="FunFam" id="3.30.310.10:FF:000007">
    <property type="entry name" value="TATA-box-binding protein"/>
    <property type="match status" value="1"/>
</dbReference>